<evidence type="ECO:0000259" key="1">
    <source>
        <dbReference type="PROSITE" id="PS50022"/>
    </source>
</evidence>
<dbReference type="SUPFAM" id="SSF49785">
    <property type="entry name" value="Galactose-binding domain-like"/>
    <property type="match status" value="1"/>
</dbReference>
<evidence type="ECO:0000313" key="2">
    <source>
        <dbReference type="EMBL" id="ANH82740.1"/>
    </source>
</evidence>
<dbReference type="InterPro" id="IPR025832">
    <property type="entry name" value="GxGYxYP_C"/>
</dbReference>
<dbReference type="OrthoDB" id="3799094at2"/>
<sequence length="681" mass="77445">MGLKTLQSCFLFCLFLIPGFSQSNFNKQRRSFDRDLLWPENKILPQFAAPAPLIDLLDLQELKLQPSEKLFFTVLQGLINKTRPRIILVDKGGEGKEFWIRHCDLKVKKSASAWALFDKYKNEVSGLVLYGNRQNEHFVNLATTISGIKNALPVNDSLYGELQRKKVSLPPVLADLRSLDLETPIAIYEYLYRHYWKECNKRLYISLSPRNPNFIRDLAVATRSAVIWLDIRKKKDSLLADKFLSDMRQGSSFIMGWWPEERTGVGIGTRHGIATVAADFFENATIYAGQSQQIEMAAVPKMPELENKIYLTIFLSDGDNIQYCQHALAKLWGNEKRGAIPINWTVSPALLDAAPQLLNYYNKTATANDCLVSGPSGVGYALIYDVFRKRFNIDNALLDAYTRFSQPYLERSGLRVVTIWDDIDEQRMRMYEKNCRYLYGNTTHDWGKGAPLKTYVINDRMPFIPNRPGYTGDIEEIFRKWKDTIQHFDGKHPVFLTAQGVAWRMTPENITVLKERLEALSPGNVVVCRGDHFFNLFNQANNHYFNLCLLPDISIASKDKKAAISKVADGSPSVAHQWVASGTGPQQICFDFKEPFLINRYVVRHAGAGGLRPSLNTRSFKLETSMDNKSWTTGNVCVNNTGDVSDFDITPVRARYVRLQITDPGKDGRARIGDVEIYGKK</sequence>
<gene>
    <name evidence="2" type="ORF">A8C56_18735</name>
</gene>
<protein>
    <recommendedName>
        <fullName evidence="1">F5/8 type C domain-containing protein</fullName>
    </recommendedName>
</protein>
<dbReference type="Gene3D" id="2.60.120.260">
    <property type="entry name" value="Galactose-binding domain-like"/>
    <property type="match status" value="1"/>
</dbReference>
<dbReference type="EMBL" id="CP015772">
    <property type="protein sequence ID" value="ANH82740.1"/>
    <property type="molecule type" value="Genomic_DNA"/>
</dbReference>
<proteinExistence type="predicted"/>
<name>A0A1A9I7Q5_9BACT</name>
<dbReference type="AlphaFoldDB" id="A0A1A9I7Q5"/>
<dbReference type="InterPro" id="IPR048310">
    <property type="entry name" value="GxGYxYP_N_2nd"/>
</dbReference>
<reference evidence="2 3" key="1">
    <citation type="submission" date="2016-05" db="EMBL/GenBank/DDBJ databases">
        <title>Niabella ginsenosidivorans BS26 whole genome sequencing.</title>
        <authorList>
            <person name="Im W.T."/>
            <person name="Siddiqi M.Z."/>
        </authorList>
    </citation>
    <scope>NUCLEOTIDE SEQUENCE [LARGE SCALE GENOMIC DNA]</scope>
    <source>
        <strain evidence="2 3">BS26</strain>
    </source>
</reference>
<dbReference type="Proteomes" id="UP000077667">
    <property type="component" value="Chromosome"/>
</dbReference>
<dbReference type="InterPro" id="IPR000421">
    <property type="entry name" value="FA58C"/>
</dbReference>
<dbReference type="Pfam" id="PF14323">
    <property type="entry name" value="GxGYxYP_C"/>
    <property type="match status" value="1"/>
</dbReference>
<keyword evidence="3" id="KW-1185">Reference proteome</keyword>
<dbReference type="InterPro" id="IPR048309">
    <property type="entry name" value="GxGYxYP_N_3rd"/>
</dbReference>
<dbReference type="InterPro" id="IPR038410">
    <property type="entry name" value="GxGYxYP_C_sf"/>
</dbReference>
<evidence type="ECO:0000313" key="3">
    <source>
        <dbReference type="Proteomes" id="UP000077667"/>
    </source>
</evidence>
<accession>A0A1A9I7Q5</accession>
<dbReference type="Gene3D" id="3.20.20.490">
    <property type="entry name" value="GxGYxYP glycoside hydrolase, C-terminal domain"/>
    <property type="match status" value="1"/>
</dbReference>
<dbReference type="PROSITE" id="PS50022">
    <property type="entry name" value="FA58C_3"/>
    <property type="match status" value="1"/>
</dbReference>
<dbReference type="STRING" id="1176587.A8C56_18735"/>
<dbReference type="PANTHER" id="PTHR37321:SF1">
    <property type="entry name" value="EXPORTED PROTEIN"/>
    <property type="match status" value="1"/>
</dbReference>
<feature type="domain" description="F5/8 type C" evidence="1">
    <location>
        <begin position="578"/>
        <end position="680"/>
    </location>
</feature>
<dbReference type="Pfam" id="PF20957">
    <property type="entry name" value="GxGYxYP_N_2nd"/>
    <property type="match status" value="1"/>
</dbReference>
<dbReference type="Pfam" id="PF20958">
    <property type="entry name" value="GxGYxYP_N_3rd"/>
    <property type="match status" value="1"/>
</dbReference>
<dbReference type="PANTHER" id="PTHR37321">
    <property type="entry name" value="EXPORTED PROTEIN-RELATED"/>
    <property type="match status" value="1"/>
</dbReference>
<dbReference type="InterPro" id="IPR008979">
    <property type="entry name" value="Galactose-bd-like_sf"/>
</dbReference>
<organism evidence="2 3">
    <name type="scientific">Niabella ginsenosidivorans</name>
    <dbReference type="NCBI Taxonomy" id="1176587"/>
    <lineage>
        <taxon>Bacteria</taxon>
        <taxon>Pseudomonadati</taxon>
        <taxon>Bacteroidota</taxon>
        <taxon>Chitinophagia</taxon>
        <taxon>Chitinophagales</taxon>
        <taxon>Chitinophagaceae</taxon>
        <taxon>Niabella</taxon>
    </lineage>
</organism>
<dbReference type="Pfam" id="PF00754">
    <property type="entry name" value="F5_F8_type_C"/>
    <property type="match status" value="1"/>
</dbReference>
<dbReference type="KEGG" id="nia:A8C56_18735"/>